<proteinExistence type="predicted"/>
<organism evidence="1">
    <name type="scientific">marine sediment metagenome</name>
    <dbReference type="NCBI Taxonomy" id="412755"/>
    <lineage>
        <taxon>unclassified sequences</taxon>
        <taxon>metagenomes</taxon>
        <taxon>ecological metagenomes</taxon>
    </lineage>
</organism>
<dbReference type="EMBL" id="LAZR01013645">
    <property type="protein sequence ID" value="KKM21020.1"/>
    <property type="molecule type" value="Genomic_DNA"/>
</dbReference>
<sequence>MAIPYRPRALTFRQCCQKVLRGINPNFSGLFPCKGQVPYALRTRAPVAGGPKSPLPLDLHVLGLPLAFILSQDQTLHRCALNIFAHSAEEALPAPSLSIKLSAPPAYAGRATLLYGSFRKPLGPRSFYCLHSMSMNFKTYAPSV</sequence>
<protein>
    <submittedName>
        <fullName evidence="1">Uncharacterized protein</fullName>
    </submittedName>
</protein>
<comment type="caution">
    <text evidence="1">The sequence shown here is derived from an EMBL/GenBank/DDBJ whole genome shotgun (WGS) entry which is preliminary data.</text>
</comment>
<reference evidence="1" key="1">
    <citation type="journal article" date="2015" name="Nature">
        <title>Complex archaea that bridge the gap between prokaryotes and eukaryotes.</title>
        <authorList>
            <person name="Spang A."/>
            <person name="Saw J.H."/>
            <person name="Jorgensen S.L."/>
            <person name="Zaremba-Niedzwiedzka K."/>
            <person name="Martijn J."/>
            <person name="Lind A.E."/>
            <person name="van Eijk R."/>
            <person name="Schleper C."/>
            <person name="Guy L."/>
            <person name="Ettema T.J."/>
        </authorList>
    </citation>
    <scope>NUCLEOTIDE SEQUENCE</scope>
</reference>
<gene>
    <name evidence="1" type="ORF">LCGC14_1639620</name>
</gene>
<evidence type="ECO:0000313" key="1">
    <source>
        <dbReference type="EMBL" id="KKM21020.1"/>
    </source>
</evidence>
<accession>A0A0F9KZM9</accession>
<dbReference type="AlphaFoldDB" id="A0A0F9KZM9"/>
<name>A0A0F9KZM9_9ZZZZ</name>